<gene>
    <name evidence="2" type="ORF">COY61_00010</name>
</gene>
<dbReference type="PANTHER" id="PTHR43566">
    <property type="entry name" value="CONSERVED PROTEIN"/>
    <property type="match status" value="1"/>
</dbReference>
<evidence type="ECO:0000313" key="3">
    <source>
        <dbReference type="Proteomes" id="UP000229371"/>
    </source>
</evidence>
<organism evidence="2 3">
    <name type="scientific">bacterium (Candidatus Gribaldobacteria) CG_4_10_14_0_8_um_filter_33_9</name>
    <dbReference type="NCBI Taxonomy" id="2014266"/>
    <lineage>
        <taxon>Bacteria</taxon>
        <taxon>Candidatus Gribaldobacteria</taxon>
    </lineage>
</organism>
<dbReference type="AlphaFoldDB" id="A0A2M7RQ15"/>
<dbReference type="InterPro" id="IPR025420">
    <property type="entry name" value="DUF4143"/>
</dbReference>
<dbReference type="EMBL" id="PFMI01000001">
    <property type="protein sequence ID" value="PIZ01271.1"/>
    <property type="molecule type" value="Genomic_DNA"/>
</dbReference>
<dbReference type="PANTHER" id="PTHR43566:SF1">
    <property type="entry name" value="AAA+ ATPASE DOMAIN-CONTAINING PROTEIN"/>
    <property type="match status" value="1"/>
</dbReference>
<reference evidence="3" key="1">
    <citation type="submission" date="2017-09" db="EMBL/GenBank/DDBJ databases">
        <title>Depth-based differentiation of microbial function through sediment-hosted aquifers and enrichment of novel symbionts in the deep terrestrial subsurface.</title>
        <authorList>
            <person name="Probst A.J."/>
            <person name="Ladd B."/>
            <person name="Jarett J.K."/>
            <person name="Geller-Mcgrath D.E."/>
            <person name="Sieber C.M.K."/>
            <person name="Emerson J.B."/>
            <person name="Anantharaman K."/>
            <person name="Thomas B.C."/>
            <person name="Malmstrom R."/>
            <person name="Stieglmeier M."/>
            <person name="Klingl A."/>
            <person name="Woyke T."/>
            <person name="Ryan C.M."/>
            <person name="Banfield J.F."/>
        </authorList>
    </citation>
    <scope>NUCLEOTIDE SEQUENCE [LARGE SCALE GENOMIC DNA]</scope>
</reference>
<protein>
    <recommendedName>
        <fullName evidence="1">DUF4143 domain-containing protein</fullName>
    </recommendedName>
</protein>
<evidence type="ECO:0000313" key="2">
    <source>
        <dbReference type="EMBL" id="PIZ01271.1"/>
    </source>
</evidence>
<dbReference type="Pfam" id="PF13635">
    <property type="entry name" value="DUF4143"/>
    <property type="match status" value="1"/>
</dbReference>
<comment type="caution">
    <text evidence="2">The sequence shown here is derived from an EMBL/GenBank/DDBJ whole genome shotgun (WGS) entry which is preliminary data.</text>
</comment>
<feature type="domain" description="DUF4143" evidence="1">
    <location>
        <begin position="1"/>
        <end position="47"/>
    </location>
</feature>
<proteinExistence type="predicted"/>
<name>A0A2M7RQ15_9BACT</name>
<sequence>MENYLLKDIKGLLNLLPDLKYWRTKSKAEVDFVIEKEQNVYPVEIKYVSKRRIGKSFYSFINKFNPKTGIILTKDYLAEEKIKNTKVKFIPLSYF</sequence>
<accession>A0A2M7RQ15</accession>
<dbReference type="Proteomes" id="UP000229371">
    <property type="component" value="Unassembled WGS sequence"/>
</dbReference>
<evidence type="ECO:0000259" key="1">
    <source>
        <dbReference type="Pfam" id="PF13635"/>
    </source>
</evidence>